<dbReference type="EMBL" id="VUNC01000004">
    <property type="protein sequence ID" value="MST72719.1"/>
    <property type="molecule type" value="Genomic_DNA"/>
</dbReference>
<dbReference type="PROSITE" id="PS50075">
    <property type="entry name" value="CARRIER"/>
    <property type="match status" value="1"/>
</dbReference>
<dbReference type="InterPro" id="IPR036736">
    <property type="entry name" value="ACP-like_sf"/>
</dbReference>
<keyword evidence="3" id="KW-1185">Reference proteome</keyword>
<feature type="domain" description="Carrier" evidence="1">
    <location>
        <begin position="1"/>
        <end position="78"/>
    </location>
</feature>
<reference evidence="2 3" key="1">
    <citation type="submission" date="2019-08" db="EMBL/GenBank/DDBJ databases">
        <title>In-depth cultivation of the pig gut microbiome towards novel bacterial diversity and tailored functional studies.</title>
        <authorList>
            <person name="Wylensek D."/>
            <person name="Hitch T.C.A."/>
            <person name="Clavel T."/>
        </authorList>
    </citation>
    <scope>NUCLEOTIDE SEQUENCE [LARGE SCALE GENOMIC DNA]</scope>
    <source>
        <strain evidence="2 3">CA-Schmier-601-WT-1</strain>
    </source>
</reference>
<dbReference type="Proteomes" id="UP000469325">
    <property type="component" value="Unassembled WGS sequence"/>
</dbReference>
<evidence type="ECO:0000313" key="2">
    <source>
        <dbReference type="EMBL" id="MST72719.1"/>
    </source>
</evidence>
<dbReference type="AlphaFoldDB" id="A0A6N7XS16"/>
<gene>
    <name evidence="2" type="ORF">FYJ68_06325</name>
</gene>
<protein>
    <submittedName>
        <fullName evidence="2">Acyl carrier protein</fullName>
    </submittedName>
</protein>
<proteinExistence type="predicted"/>
<dbReference type="RefSeq" id="WP_154435137.1">
    <property type="nucleotide sequence ID" value="NZ_VUNC01000004.1"/>
</dbReference>
<dbReference type="Gene3D" id="1.10.1200.10">
    <property type="entry name" value="ACP-like"/>
    <property type="match status" value="1"/>
</dbReference>
<dbReference type="SUPFAM" id="SSF47336">
    <property type="entry name" value="ACP-like"/>
    <property type="match status" value="1"/>
</dbReference>
<accession>A0A6N7XS16</accession>
<evidence type="ECO:0000313" key="3">
    <source>
        <dbReference type="Proteomes" id="UP000469325"/>
    </source>
</evidence>
<organism evidence="2 3">
    <name type="scientific">Olsenella porci</name>
    <dbReference type="NCBI Taxonomy" id="2652279"/>
    <lineage>
        <taxon>Bacteria</taxon>
        <taxon>Bacillati</taxon>
        <taxon>Actinomycetota</taxon>
        <taxon>Coriobacteriia</taxon>
        <taxon>Coriobacteriales</taxon>
        <taxon>Atopobiaceae</taxon>
        <taxon>Olsenella</taxon>
    </lineage>
</organism>
<evidence type="ECO:0000259" key="1">
    <source>
        <dbReference type="PROSITE" id="PS50075"/>
    </source>
</evidence>
<sequence length="81" mass="8947">MDDITLEQVIDMLDQIKDGVDFSTAVNLVDDRILDSFDILSIIGAIDDEFDVSVPAKDIVPQNFNTAQGIYQMVLDLAQGE</sequence>
<dbReference type="InterPro" id="IPR009081">
    <property type="entry name" value="PP-bd_ACP"/>
</dbReference>
<comment type="caution">
    <text evidence="2">The sequence shown here is derived from an EMBL/GenBank/DDBJ whole genome shotgun (WGS) entry which is preliminary data.</text>
</comment>
<name>A0A6N7XS16_9ACTN</name>